<keyword evidence="2 6" id="KW-0805">Transcription regulation</keyword>
<evidence type="ECO:0000313" key="9">
    <source>
        <dbReference type="EMBL" id="HJH49802.1"/>
    </source>
</evidence>
<dbReference type="SUPFAM" id="SSF88946">
    <property type="entry name" value="Sigma2 domain of RNA polymerase sigma factors"/>
    <property type="match status" value="1"/>
</dbReference>
<comment type="subunit">
    <text evidence="6">Interacts with RsgI.</text>
</comment>
<evidence type="ECO:0000256" key="2">
    <source>
        <dbReference type="ARBA" id="ARBA00023015"/>
    </source>
</evidence>
<comment type="caution">
    <text evidence="9">The sequence shown here is derived from an EMBL/GenBank/DDBJ whole genome shotgun (WGS) entry which is preliminary data.</text>
</comment>
<feature type="short sequence motif" description="Polymerase core binding" evidence="6">
    <location>
        <begin position="50"/>
        <end position="63"/>
    </location>
</feature>
<dbReference type="Proteomes" id="UP000813420">
    <property type="component" value="Unassembled WGS sequence"/>
</dbReference>
<dbReference type="GO" id="GO:0005737">
    <property type="term" value="C:cytoplasm"/>
    <property type="evidence" value="ECO:0007669"/>
    <property type="project" value="UniProtKB-SubCell"/>
</dbReference>
<dbReference type="GO" id="GO:0016987">
    <property type="term" value="F:sigma factor activity"/>
    <property type="evidence" value="ECO:0007669"/>
    <property type="project" value="UniProtKB-UniRule"/>
</dbReference>
<protein>
    <recommendedName>
        <fullName evidence="6">RNA polymerase sigma factor SigI</fullName>
    </recommendedName>
</protein>
<keyword evidence="3 6" id="KW-0731">Sigma factor</keyword>
<proteinExistence type="inferred from homology"/>
<keyword evidence="6" id="KW-0346">Stress response</keyword>
<evidence type="ECO:0000256" key="6">
    <source>
        <dbReference type="HAMAP-Rule" id="MF_02064"/>
    </source>
</evidence>
<keyword evidence="4 6" id="KW-0238">DNA-binding</keyword>
<evidence type="ECO:0000256" key="7">
    <source>
        <dbReference type="SAM" id="MobiDB-lite"/>
    </source>
</evidence>
<comment type="activity regulation">
    <text evidence="6">Negatively regulated by the anti-sigma-I factor RsgI.</text>
</comment>
<evidence type="ECO:0000256" key="1">
    <source>
        <dbReference type="ARBA" id="ARBA00022490"/>
    </source>
</evidence>
<reference evidence="9" key="2">
    <citation type="submission" date="2021-09" db="EMBL/GenBank/DDBJ databases">
        <authorList>
            <person name="Gilroy R."/>
        </authorList>
    </citation>
    <scope>NUCLEOTIDE SEQUENCE</scope>
    <source>
        <strain evidence="9">USAMLcec4-12693</strain>
    </source>
</reference>
<dbReference type="Gene3D" id="1.10.1740.10">
    <property type="match status" value="1"/>
</dbReference>
<keyword evidence="1 6" id="KW-0963">Cytoplasm</keyword>
<dbReference type="EMBL" id="DYXE01000051">
    <property type="protein sequence ID" value="HJH49802.1"/>
    <property type="molecule type" value="Genomic_DNA"/>
</dbReference>
<dbReference type="InterPro" id="IPR013325">
    <property type="entry name" value="RNA_pol_sigma_r2"/>
</dbReference>
<gene>
    <name evidence="6" type="primary">sigI</name>
    <name evidence="9" type="ORF">K8V39_06005</name>
</gene>
<dbReference type="GO" id="GO:0006352">
    <property type="term" value="P:DNA-templated transcription initiation"/>
    <property type="evidence" value="ECO:0007669"/>
    <property type="project" value="UniProtKB-UniRule"/>
</dbReference>
<accession>A0A9D3AJ73</accession>
<keyword evidence="5 6" id="KW-0804">Transcription</keyword>
<dbReference type="GO" id="GO:0003677">
    <property type="term" value="F:DNA binding"/>
    <property type="evidence" value="ECO:0007669"/>
    <property type="project" value="UniProtKB-UniRule"/>
</dbReference>
<dbReference type="InterPro" id="IPR014244">
    <property type="entry name" value="RNA_pol_sigma-I"/>
</dbReference>
<comment type="subcellular location">
    <subcellularLocation>
        <location evidence="6">Cytoplasm</location>
    </subcellularLocation>
</comment>
<feature type="domain" description="RNA polymerase sigma-70 region 2" evidence="8">
    <location>
        <begin position="24"/>
        <end position="94"/>
    </location>
</feature>
<feature type="compositionally biased region" description="Basic residues" evidence="7">
    <location>
        <begin position="249"/>
        <end position="261"/>
    </location>
</feature>
<name>A0A9D3AJ73_9FIRM</name>
<sequence>MREGHEIIDKVYAAKSDPDAADSLIRQYMGFIRSETAKFLHRPPEEGRDEEFSIAMLAFYESILGYEKGRGVFLSYAARGIRNRLIDHYRKEKRHANLSSLHEPVEDDAETLKIDRLEDSKNHIQDLHDRNAAREEIDEFEKKLLEFGLSFSDVADNCPCQSRTFAACQKVLAAARLEPELLQEMINSKKLPMTALAAASGVEKKTLERHRKYLVAVLLAFTNGYEIIRGHLYQMSSSDVADKREGNRRGKSKQGRKNGEE</sequence>
<comment type="function">
    <text evidence="6">Sigma factors are initiation factors that promote the attachment of RNA polymerase to specific initiation sites and are then released.</text>
</comment>
<reference evidence="9" key="1">
    <citation type="journal article" date="2021" name="PeerJ">
        <title>Extensive microbial diversity within the chicken gut microbiome revealed by metagenomics and culture.</title>
        <authorList>
            <person name="Gilroy R."/>
            <person name="Ravi A."/>
            <person name="Getino M."/>
            <person name="Pursley I."/>
            <person name="Horton D.L."/>
            <person name="Alikhan N.F."/>
            <person name="Baker D."/>
            <person name="Gharbi K."/>
            <person name="Hall N."/>
            <person name="Watson M."/>
            <person name="Adriaenssens E.M."/>
            <person name="Foster-Nyarko E."/>
            <person name="Jarju S."/>
            <person name="Secka A."/>
            <person name="Antonio M."/>
            <person name="Oren A."/>
            <person name="Chaudhuri R.R."/>
            <person name="La Ragione R."/>
            <person name="Hildebrand F."/>
            <person name="Pallen M.J."/>
        </authorList>
    </citation>
    <scope>NUCLEOTIDE SEQUENCE</scope>
    <source>
        <strain evidence="9">USAMLcec4-12693</strain>
    </source>
</reference>
<dbReference type="InterPro" id="IPR007627">
    <property type="entry name" value="RNA_pol_sigma70_r2"/>
</dbReference>
<feature type="region of interest" description="Disordered" evidence="7">
    <location>
        <begin position="239"/>
        <end position="261"/>
    </location>
</feature>
<evidence type="ECO:0000256" key="3">
    <source>
        <dbReference type="ARBA" id="ARBA00023082"/>
    </source>
</evidence>
<dbReference type="HAMAP" id="MF_02064">
    <property type="entry name" value="Sigma70_SigI"/>
    <property type="match status" value="1"/>
</dbReference>
<evidence type="ECO:0000313" key="10">
    <source>
        <dbReference type="Proteomes" id="UP000813420"/>
    </source>
</evidence>
<organism evidence="9 10">
    <name type="scientific">Merdimonas faecis</name>
    <dbReference type="NCBI Taxonomy" id="1653435"/>
    <lineage>
        <taxon>Bacteria</taxon>
        <taxon>Bacillati</taxon>
        <taxon>Bacillota</taxon>
        <taxon>Clostridia</taxon>
        <taxon>Lachnospirales</taxon>
        <taxon>Lachnospiraceae</taxon>
        <taxon>Merdimonas</taxon>
    </lineage>
</organism>
<evidence type="ECO:0000256" key="5">
    <source>
        <dbReference type="ARBA" id="ARBA00023163"/>
    </source>
</evidence>
<comment type="similarity">
    <text evidence="6">Belongs to the sigma-70 factor family. SigI subfamily.</text>
</comment>
<dbReference type="AlphaFoldDB" id="A0A9D3AJ73"/>
<evidence type="ECO:0000256" key="4">
    <source>
        <dbReference type="ARBA" id="ARBA00023125"/>
    </source>
</evidence>
<evidence type="ECO:0000259" key="8">
    <source>
        <dbReference type="Pfam" id="PF04542"/>
    </source>
</evidence>
<dbReference type="RefSeq" id="WP_277271949.1">
    <property type="nucleotide sequence ID" value="NZ_DYXE01000051.1"/>
</dbReference>
<feature type="DNA-binding region" description="H-T-H motif" evidence="6">
    <location>
        <begin position="193"/>
        <end position="212"/>
    </location>
</feature>
<dbReference type="Pfam" id="PF04542">
    <property type="entry name" value="Sigma70_r2"/>
    <property type="match status" value="1"/>
</dbReference>